<name>A0ABY5TR85_9GAMM</name>
<proteinExistence type="predicted"/>
<evidence type="ECO:0000313" key="3">
    <source>
        <dbReference type="EMBL" id="UVW35824.1"/>
    </source>
</evidence>
<accession>A0ABY5TR85</accession>
<organism evidence="3 4">
    <name type="scientific">SAR92 clade bacterium H455</name>
    <dbReference type="NCBI Taxonomy" id="2974818"/>
    <lineage>
        <taxon>Bacteria</taxon>
        <taxon>Pseudomonadati</taxon>
        <taxon>Pseudomonadota</taxon>
        <taxon>Gammaproteobacteria</taxon>
        <taxon>Cellvibrionales</taxon>
        <taxon>Porticoccaceae</taxon>
        <taxon>SAR92 clade</taxon>
    </lineage>
</organism>
<dbReference type="PANTHER" id="PTHR43566:SF2">
    <property type="entry name" value="DUF4143 DOMAIN-CONTAINING PROTEIN"/>
    <property type="match status" value="1"/>
</dbReference>
<gene>
    <name evidence="3" type="ORF">NYF23_04225</name>
</gene>
<protein>
    <submittedName>
        <fullName evidence="3">ATP-binding protein</fullName>
    </submittedName>
</protein>
<evidence type="ECO:0000313" key="4">
    <source>
        <dbReference type="Proteomes" id="UP001059934"/>
    </source>
</evidence>
<dbReference type="SUPFAM" id="SSF52540">
    <property type="entry name" value="P-loop containing nucleoside triphosphate hydrolases"/>
    <property type="match status" value="1"/>
</dbReference>
<dbReference type="InterPro" id="IPR027417">
    <property type="entry name" value="P-loop_NTPase"/>
</dbReference>
<evidence type="ECO:0000259" key="2">
    <source>
        <dbReference type="Pfam" id="PF13635"/>
    </source>
</evidence>
<evidence type="ECO:0000259" key="1">
    <source>
        <dbReference type="Pfam" id="PF13173"/>
    </source>
</evidence>
<dbReference type="Proteomes" id="UP001059934">
    <property type="component" value="Chromosome"/>
</dbReference>
<dbReference type="InterPro" id="IPR025420">
    <property type="entry name" value="DUF4143"/>
</dbReference>
<dbReference type="PANTHER" id="PTHR43566">
    <property type="entry name" value="CONSERVED PROTEIN"/>
    <property type="match status" value="1"/>
</dbReference>
<dbReference type="Pfam" id="PF13173">
    <property type="entry name" value="AAA_14"/>
    <property type="match status" value="1"/>
</dbReference>
<keyword evidence="4" id="KW-1185">Reference proteome</keyword>
<reference evidence="3" key="1">
    <citation type="submission" date="2022-08" db="EMBL/GenBank/DDBJ databases">
        <title>Catabolic pathway analysis in culturable SAR92 clade bacteria reveals their overlooked roles in DMSP degradation in coastal seas.</title>
        <authorList>
            <person name="He X."/>
            <person name="Zhang X."/>
            <person name="Zhang Y."/>
        </authorList>
    </citation>
    <scope>NUCLEOTIDE SEQUENCE</scope>
    <source>
        <strain evidence="3">H455</strain>
    </source>
</reference>
<feature type="domain" description="AAA" evidence="1">
    <location>
        <begin position="18"/>
        <end position="135"/>
    </location>
</feature>
<dbReference type="InterPro" id="IPR041682">
    <property type="entry name" value="AAA_14"/>
</dbReference>
<feature type="domain" description="DUF4143" evidence="2">
    <location>
        <begin position="197"/>
        <end position="356"/>
    </location>
</feature>
<keyword evidence="3" id="KW-0067">ATP-binding</keyword>
<keyword evidence="3" id="KW-0547">Nucleotide-binding</keyword>
<dbReference type="Pfam" id="PF13635">
    <property type="entry name" value="DUF4143"/>
    <property type="match status" value="1"/>
</dbReference>
<sequence length="411" mass="47020">MKYPRYMKEPLEEALADTPVVLVHGPRQSGKTTLAIDVGGTKYSYVTFDEDAVLAAARNDPRGFIEGLPPFCILDEIQRIPELFTSIKLSVDKDRRPGRFLLTGSANILLLPQLSDTLAGRMEVVRLRPLSQAEIDGCENRYLSSAFGQKPKGLFEQRLREGLVDRVVNGGFPEPLQRNSEKRQRAWYRNYINATIEREISEIANIRYGADIPVLLEKIANNTARLVNFSKLSQGLLLNQKTTKSYVDLLSQVFLINSLRPWHSNRNSRLVKTPKLHVADTGLLSNILKMNKQQLFKEKELLGQFLETFVYNELLRLAGWHEQELQFFHYRDNDQYEVDIVVLNEEGKILGVEVKLAASVSEKDFRGLKHFQRQYPERFIGGHVFYDGERVLSFGEGMYAVPLQCLWSGVR</sequence>
<dbReference type="EMBL" id="CP103416">
    <property type="protein sequence ID" value="UVW35824.1"/>
    <property type="molecule type" value="Genomic_DNA"/>
</dbReference>
<dbReference type="GO" id="GO:0005524">
    <property type="term" value="F:ATP binding"/>
    <property type="evidence" value="ECO:0007669"/>
    <property type="project" value="UniProtKB-KW"/>
</dbReference>